<name>A0A9J6DGJ3_RHIMP</name>
<feature type="transmembrane region" description="Helical" evidence="1">
    <location>
        <begin position="117"/>
        <end position="141"/>
    </location>
</feature>
<dbReference type="GO" id="GO:0006508">
    <property type="term" value="P:proteolysis"/>
    <property type="evidence" value="ECO:0007669"/>
    <property type="project" value="InterPro"/>
</dbReference>
<keyword evidence="1" id="KW-1133">Transmembrane helix</keyword>
<dbReference type="SUPFAM" id="SSF55486">
    <property type="entry name" value="Metalloproteases ('zincins'), catalytic domain"/>
    <property type="match status" value="1"/>
</dbReference>
<protein>
    <recommendedName>
        <fullName evidence="4">M13 family peptidase</fullName>
    </recommendedName>
</protein>
<evidence type="ECO:0008006" key="4">
    <source>
        <dbReference type="Google" id="ProtNLM"/>
    </source>
</evidence>
<dbReference type="EMBL" id="JABSTU010000009">
    <property type="protein sequence ID" value="KAH8021261.1"/>
    <property type="molecule type" value="Genomic_DNA"/>
</dbReference>
<reference evidence="2" key="2">
    <citation type="submission" date="2021-09" db="EMBL/GenBank/DDBJ databases">
        <authorList>
            <person name="Jia N."/>
            <person name="Wang J."/>
            <person name="Shi W."/>
            <person name="Du L."/>
            <person name="Sun Y."/>
            <person name="Zhan W."/>
            <person name="Jiang J."/>
            <person name="Wang Q."/>
            <person name="Zhang B."/>
            <person name="Ji P."/>
            <person name="Sakyi L.B."/>
            <person name="Cui X."/>
            <person name="Yuan T."/>
            <person name="Jiang B."/>
            <person name="Yang W."/>
            <person name="Lam T.T.-Y."/>
            <person name="Chang Q."/>
            <person name="Ding S."/>
            <person name="Wang X."/>
            <person name="Zhu J."/>
            <person name="Ruan X."/>
            <person name="Zhao L."/>
            <person name="Wei J."/>
            <person name="Que T."/>
            <person name="Du C."/>
            <person name="Cheng J."/>
            <person name="Dai P."/>
            <person name="Han X."/>
            <person name="Huang E."/>
            <person name="Gao Y."/>
            <person name="Liu J."/>
            <person name="Shao H."/>
            <person name="Ye R."/>
            <person name="Li L."/>
            <person name="Wei W."/>
            <person name="Wang X."/>
            <person name="Wang C."/>
            <person name="Huo Q."/>
            <person name="Li W."/>
            <person name="Guo W."/>
            <person name="Chen H."/>
            <person name="Chen S."/>
            <person name="Zhou L."/>
            <person name="Zhou L."/>
            <person name="Ni X."/>
            <person name="Tian J."/>
            <person name="Zhou Y."/>
            <person name="Sheng Y."/>
            <person name="Liu T."/>
            <person name="Pan Y."/>
            <person name="Xia L."/>
            <person name="Li J."/>
            <person name="Zhao F."/>
            <person name="Cao W."/>
        </authorList>
    </citation>
    <scope>NUCLEOTIDE SEQUENCE</scope>
    <source>
        <strain evidence="2">Rmic-2018</strain>
        <tissue evidence="2">Larvae</tissue>
    </source>
</reference>
<keyword evidence="3" id="KW-1185">Reference proteome</keyword>
<accession>A0A9J6DGJ3</accession>
<dbReference type="PROSITE" id="PS51885">
    <property type="entry name" value="NEPRILYSIN"/>
    <property type="match status" value="1"/>
</dbReference>
<keyword evidence="1" id="KW-0812">Transmembrane</keyword>
<organism evidence="2 3">
    <name type="scientific">Rhipicephalus microplus</name>
    <name type="common">Cattle tick</name>
    <name type="synonym">Boophilus microplus</name>
    <dbReference type="NCBI Taxonomy" id="6941"/>
    <lineage>
        <taxon>Eukaryota</taxon>
        <taxon>Metazoa</taxon>
        <taxon>Ecdysozoa</taxon>
        <taxon>Arthropoda</taxon>
        <taxon>Chelicerata</taxon>
        <taxon>Arachnida</taxon>
        <taxon>Acari</taxon>
        <taxon>Parasitiformes</taxon>
        <taxon>Ixodida</taxon>
        <taxon>Ixodoidea</taxon>
        <taxon>Ixodidae</taxon>
        <taxon>Rhipicephalinae</taxon>
        <taxon>Rhipicephalus</taxon>
        <taxon>Boophilus</taxon>
    </lineage>
</organism>
<proteinExistence type="predicted"/>
<dbReference type="Proteomes" id="UP000821866">
    <property type="component" value="Chromosome 7"/>
</dbReference>
<comment type="caution">
    <text evidence="2">The sequence shown here is derived from an EMBL/GenBank/DDBJ whole genome shotgun (WGS) entry which is preliminary data.</text>
</comment>
<sequence length="217" mass="22966">MRTLFHCRGAVKSAASSPATASTDDSLLGYAKDQDLVALNTTPTQASLDKVMTGKGGVATYPAAGVAAETSGASFEDRLLRHLKISRVSSIASKKKTATVEEPPGSRKRLLVFLQTSVLTVCEVGVCVSLVLMVASFTILWRRSSAEAAAALAARTAASAAHDMARCDAIECIQLNALLNASIDRGVDPCRDLHQYVCGGWSKRFPGMSVRQYTQAS</sequence>
<dbReference type="AlphaFoldDB" id="A0A9J6DGJ3"/>
<dbReference type="InterPro" id="IPR024079">
    <property type="entry name" value="MetalloPept_cat_dom_sf"/>
</dbReference>
<reference evidence="2" key="1">
    <citation type="journal article" date="2020" name="Cell">
        <title>Large-Scale Comparative Analyses of Tick Genomes Elucidate Their Genetic Diversity and Vector Capacities.</title>
        <authorList>
            <consortium name="Tick Genome and Microbiome Consortium (TIGMIC)"/>
            <person name="Jia N."/>
            <person name="Wang J."/>
            <person name="Shi W."/>
            <person name="Du L."/>
            <person name="Sun Y."/>
            <person name="Zhan W."/>
            <person name="Jiang J.F."/>
            <person name="Wang Q."/>
            <person name="Zhang B."/>
            <person name="Ji P."/>
            <person name="Bell-Sakyi L."/>
            <person name="Cui X.M."/>
            <person name="Yuan T.T."/>
            <person name="Jiang B.G."/>
            <person name="Yang W.F."/>
            <person name="Lam T.T."/>
            <person name="Chang Q.C."/>
            <person name="Ding S.J."/>
            <person name="Wang X.J."/>
            <person name="Zhu J.G."/>
            <person name="Ruan X.D."/>
            <person name="Zhao L."/>
            <person name="Wei J.T."/>
            <person name="Ye R.Z."/>
            <person name="Que T.C."/>
            <person name="Du C.H."/>
            <person name="Zhou Y.H."/>
            <person name="Cheng J.X."/>
            <person name="Dai P.F."/>
            <person name="Guo W.B."/>
            <person name="Han X.H."/>
            <person name="Huang E.J."/>
            <person name="Li L.F."/>
            <person name="Wei W."/>
            <person name="Gao Y.C."/>
            <person name="Liu J.Z."/>
            <person name="Shao H.Z."/>
            <person name="Wang X."/>
            <person name="Wang C.C."/>
            <person name="Yang T.C."/>
            <person name="Huo Q.B."/>
            <person name="Li W."/>
            <person name="Chen H.Y."/>
            <person name="Chen S.E."/>
            <person name="Zhou L.G."/>
            <person name="Ni X.B."/>
            <person name="Tian J.H."/>
            <person name="Sheng Y."/>
            <person name="Liu T."/>
            <person name="Pan Y.S."/>
            <person name="Xia L.Y."/>
            <person name="Li J."/>
            <person name="Zhao F."/>
            <person name="Cao W.C."/>
        </authorList>
    </citation>
    <scope>NUCLEOTIDE SEQUENCE</scope>
    <source>
        <strain evidence="2">Rmic-2018</strain>
    </source>
</reference>
<evidence type="ECO:0000313" key="2">
    <source>
        <dbReference type="EMBL" id="KAH8021261.1"/>
    </source>
</evidence>
<keyword evidence="1" id="KW-0472">Membrane</keyword>
<evidence type="ECO:0000256" key="1">
    <source>
        <dbReference type="SAM" id="Phobius"/>
    </source>
</evidence>
<dbReference type="Gene3D" id="3.40.390.10">
    <property type="entry name" value="Collagenase (Catalytic Domain)"/>
    <property type="match status" value="1"/>
</dbReference>
<dbReference type="GO" id="GO:0004222">
    <property type="term" value="F:metalloendopeptidase activity"/>
    <property type="evidence" value="ECO:0007669"/>
    <property type="project" value="InterPro"/>
</dbReference>
<dbReference type="InterPro" id="IPR000718">
    <property type="entry name" value="Peptidase_M13"/>
</dbReference>
<evidence type="ECO:0000313" key="3">
    <source>
        <dbReference type="Proteomes" id="UP000821866"/>
    </source>
</evidence>
<gene>
    <name evidence="2" type="ORF">HPB51_013936</name>
</gene>